<evidence type="ECO:0000259" key="17">
    <source>
        <dbReference type="SMART" id="SM00485"/>
    </source>
</evidence>
<evidence type="ECO:0000256" key="11">
    <source>
        <dbReference type="ARBA" id="ARBA00023204"/>
    </source>
</evidence>
<keyword evidence="11 14" id="KW-0234">DNA repair</keyword>
<evidence type="ECO:0000256" key="14">
    <source>
        <dbReference type="HAMAP-Rule" id="MF_03140"/>
    </source>
</evidence>
<dbReference type="Proteomes" id="UP001214638">
    <property type="component" value="Unassembled WGS sequence"/>
</dbReference>
<dbReference type="GO" id="GO:0000287">
    <property type="term" value="F:magnesium ion binding"/>
    <property type="evidence" value="ECO:0007669"/>
    <property type="project" value="UniProtKB-UniRule"/>
</dbReference>
<keyword evidence="10 14" id="KW-0496">Mitochondrion</keyword>
<reference evidence="18" key="1">
    <citation type="journal article" date="2023" name="Nat. Microbiol.">
        <title>Babesia duncani multi-omics identifies virulence factors and drug targets.</title>
        <authorList>
            <person name="Singh P."/>
            <person name="Lonardi S."/>
            <person name="Liang Q."/>
            <person name="Vydyam P."/>
            <person name="Khabirova E."/>
            <person name="Fang T."/>
            <person name="Gihaz S."/>
            <person name="Thekkiniath J."/>
            <person name="Munshi M."/>
            <person name="Abel S."/>
            <person name="Ciampossin L."/>
            <person name="Batugedara G."/>
            <person name="Gupta M."/>
            <person name="Lu X.M."/>
            <person name="Lenz T."/>
            <person name="Chakravarty S."/>
            <person name="Cornillot E."/>
            <person name="Hu Y."/>
            <person name="Ma W."/>
            <person name="Gonzalez L.M."/>
            <person name="Sanchez S."/>
            <person name="Estrada K."/>
            <person name="Sanchez-Flores A."/>
            <person name="Montero E."/>
            <person name="Harb O.S."/>
            <person name="Le Roch K.G."/>
            <person name="Mamoun C.B."/>
        </authorList>
    </citation>
    <scope>NUCLEOTIDE SEQUENCE</scope>
    <source>
        <strain evidence="18">WA1</strain>
    </source>
</reference>
<dbReference type="EMBL" id="JALLKP010000001">
    <property type="protein sequence ID" value="KAK2197835.1"/>
    <property type="molecule type" value="Genomic_DNA"/>
</dbReference>
<evidence type="ECO:0000259" key="15">
    <source>
        <dbReference type="SMART" id="SM00475"/>
    </source>
</evidence>
<dbReference type="InterPro" id="IPR008918">
    <property type="entry name" value="HhH2"/>
</dbReference>
<feature type="domain" description="5'-3' exonuclease" evidence="15">
    <location>
        <begin position="41"/>
        <end position="328"/>
    </location>
</feature>
<dbReference type="GO" id="GO:0005654">
    <property type="term" value="C:nucleoplasm"/>
    <property type="evidence" value="ECO:0007669"/>
    <property type="project" value="UniProtKB-SubCell"/>
</dbReference>
<keyword evidence="19" id="KW-1185">Reference proteome</keyword>
<evidence type="ECO:0000313" key="18">
    <source>
        <dbReference type="EMBL" id="KAK2197835.1"/>
    </source>
</evidence>
<name>A0AAD9PNA8_9APIC</name>
<comment type="subcellular location">
    <subcellularLocation>
        <location evidence="14">Nucleus</location>
        <location evidence="14">Nucleolus</location>
    </subcellularLocation>
    <subcellularLocation>
        <location evidence="14">Nucleus</location>
        <location evidence="14">Nucleoplasm</location>
    </subcellularLocation>
    <subcellularLocation>
        <location evidence="14">Mitochondrion</location>
    </subcellularLocation>
    <text evidence="14">Resides mostly in the nucleoli and relocalizes to the nucleoplasm upon DNA damage.</text>
</comment>
<evidence type="ECO:0000256" key="6">
    <source>
        <dbReference type="ARBA" id="ARBA00022763"/>
    </source>
</evidence>
<dbReference type="SMART" id="SM00485">
    <property type="entry name" value="XPGN"/>
    <property type="match status" value="1"/>
</dbReference>
<dbReference type="RefSeq" id="XP_067804677.1">
    <property type="nucleotide sequence ID" value="XM_067945886.1"/>
</dbReference>
<evidence type="ECO:0000256" key="3">
    <source>
        <dbReference type="ARBA" id="ARBA00022722"/>
    </source>
</evidence>
<dbReference type="InterPro" id="IPR029060">
    <property type="entry name" value="PIN-like_dom_sf"/>
</dbReference>
<dbReference type="SMART" id="SM00279">
    <property type="entry name" value="HhH2"/>
    <property type="match status" value="1"/>
</dbReference>
<dbReference type="GO" id="GO:0005739">
    <property type="term" value="C:mitochondrion"/>
    <property type="evidence" value="ECO:0007669"/>
    <property type="project" value="UniProtKB-SubCell"/>
</dbReference>
<evidence type="ECO:0000256" key="2">
    <source>
        <dbReference type="ARBA" id="ARBA00022705"/>
    </source>
</evidence>
<dbReference type="SUPFAM" id="SSF88723">
    <property type="entry name" value="PIN domain-like"/>
    <property type="match status" value="1"/>
</dbReference>
<dbReference type="HAMAP" id="MF_00614">
    <property type="entry name" value="Fen"/>
    <property type="match status" value="1"/>
</dbReference>
<keyword evidence="5 14" id="KW-0255">Endonuclease</keyword>
<keyword evidence="7 14" id="KW-0378">Hydrolase</keyword>
<dbReference type="GO" id="GO:0003677">
    <property type="term" value="F:DNA binding"/>
    <property type="evidence" value="ECO:0007669"/>
    <property type="project" value="UniProtKB-UniRule"/>
</dbReference>
<dbReference type="Pfam" id="PF00752">
    <property type="entry name" value="XPG_N"/>
    <property type="match status" value="1"/>
</dbReference>
<dbReference type="GeneID" id="94335136"/>
<dbReference type="PANTHER" id="PTHR11081:SF9">
    <property type="entry name" value="FLAP ENDONUCLEASE 1"/>
    <property type="match status" value="1"/>
</dbReference>
<dbReference type="EC" id="3.1.-.-" evidence="14"/>
<organism evidence="18 19">
    <name type="scientific">Babesia duncani</name>
    <dbReference type="NCBI Taxonomy" id="323732"/>
    <lineage>
        <taxon>Eukaryota</taxon>
        <taxon>Sar</taxon>
        <taxon>Alveolata</taxon>
        <taxon>Apicomplexa</taxon>
        <taxon>Aconoidasida</taxon>
        <taxon>Piroplasmida</taxon>
        <taxon>Babesiidae</taxon>
        <taxon>Babesia</taxon>
    </lineage>
</organism>
<keyword evidence="1 14" id="KW-0597">Phosphoprotein</keyword>
<dbReference type="FunFam" id="3.40.50.1010:FF:000016">
    <property type="entry name" value="Flap endonuclease 1"/>
    <property type="match status" value="1"/>
</dbReference>
<evidence type="ECO:0000256" key="8">
    <source>
        <dbReference type="ARBA" id="ARBA00022839"/>
    </source>
</evidence>
<dbReference type="KEGG" id="bdw:94335136"/>
<evidence type="ECO:0000256" key="9">
    <source>
        <dbReference type="ARBA" id="ARBA00022842"/>
    </source>
</evidence>
<dbReference type="Gene3D" id="1.10.150.20">
    <property type="entry name" value="5' to 3' exonuclease, C-terminal subdomain"/>
    <property type="match status" value="1"/>
</dbReference>
<keyword evidence="4 14" id="KW-0479">Metal-binding</keyword>
<evidence type="ECO:0000256" key="4">
    <source>
        <dbReference type="ARBA" id="ARBA00022723"/>
    </source>
</evidence>
<dbReference type="PANTHER" id="PTHR11081">
    <property type="entry name" value="FLAP ENDONUCLEASE FAMILY MEMBER"/>
    <property type="match status" value="1"/>
</dbReference>
<dbReference type="SMART" id="SM00484">
    <property type="entry name" value="XPGI"/>
    <property type="match status" value="1"/>
</dbReference>
<evidence type="ECO:0000256" key="1">
    <source>
        <dbReference type="ARBA" id="ARBA00022553"/>
    </source>
</evidence>
<evidence type="ECO:0000256" key="10">
    <source>
        <dbReference type="ARBA" id="ARBA00023128"/>
    </source>
</evidence>
<feature type="domain" description="XPG N-terminal" evidence="17">
    <location>
        <begin position="1"/>
        <end position="109"/>
    </location>
</feature>
<comment type="similarity">
    <text evidence="14">Belongs to the XPG/RAD2 endonuclease family. FEN1 subfamily.</text>
</comment>
<dbReference type="InterPro" id="IPR023426">
    <property type="entry name" value="Flap_endonuc"/>
</dbReference>
<evidence type="ECO:0000256" key="7">
    <source>
        <dbReference type="ARBA" id="ARBA00022801"/>
    </source>
</evidence>
<dbReference type="InterPro" id="IPR006085">
    <property type="entry name" value="XPG_DNA_repair_N"/>
</dbReference>
<dbReference type="InterPro" id="IPR002421">
    <property type="entry name" value="5-3_exonuclease"/>
</dbReference>
<keyword evidence="9 14" id="KW-0460">Magnesium</keyword>
<dbReference type="SMART" id="SM00475">
    <property type="entry name" value="53EXOc"/>
    <property type="match status" value="1"/>
</dbReference>
<dbReference type="Pfam" id="PF00867">
    <property type="entry name" value="XPG_I"/>
    <property type="match status" value="1"/>
</dbReference>
<dbReference type="GO" id="GO:0017108">
    <property type="term" value="F:5'-flap endonuclease activity"/>
    <property type="evidence" value="ECO:0007669"/>
    <property type="project" value="UniProtKB-UniRule"/>
</dbReference>
<dbReference type="SUPFAM" id="SSF47807">
    <property type="entry name" value="5' to 3' exonuclease, C-terminal subdomain"/>
    <property type="match status" value="1"/>
</dbReference>
<dbReference type="Gene3D" id="3.40.50.1010">
    <property type="entry name" value="5'-nuclease"/>
    <property type="match status" value="1"/>
</dbReference>
<comment type="cofactor">
    <cofactor evidence="14">
        <name>Mg(2+)</name>
        <dbReference type="ChEBI" id="CHEBI:18420"/>
    </cofactor>
    <text evidence="14">Binds 2 magnesium ions per subunit. They probably participate in the reaction catalyzed by the enzyme. May bind an additional third magnesium ion after substrate binding.</text>
</comment>
<proteinExistence type="inferred from homology"/>
<keyword evidence="6 14" id="KW-0227">DNA damage</keyword>
<evidence type="ECO:0000256" key="13">
    <source>
        <dbReference type="ARBA" id="ARBA00029382"/>
    </source>
</evidence>
<accession>A0AAD9PNA8</accession>
<dbReference type="GO" id="GO:0043137">
    <property type="term" value="P:DNA replication, removal of RNA primer"/>
    <property type="evidence" value="ECO:0007669"/>
    <property type="project" value="UniProtKB-UniRule"/>
</dbReference>
<dbReference type="CDD" id="cd09867">
    <property type="entry name" value="PIN_FEN1"/>
    <property type="match status" value="1"/>
</dbReference>
<protein>
    <recommendedName>
        <fullName evidence="14">Flap endonuclease 1</fullName>
        <shortName evidence="14">FEN-1</shortName>
        <ecNumber evidence="14">3.1.-.-</ecNumber>
    </recommendedName>
    <alternativeName>
        <fullName evidence="14">Flap structure-specific endonuclease 1</fullName>
    </alternativeName>
</protein>
<dbReference type="GO" id="GO:0006284">
    <property type="term" value="P:base-excision repair"/>
    <property type="evidence" value="ECO:0007669"/>
    <property type="project" value="UniProtKB-UniRule"/>
</dbReference>
<keyword evidence="3 14" id="KW-0540">Nuclease</keyword>
<evidence type="ECO:0000256" key="5">
    <source>
        <dbReference type="ARBA" id="ARBA00022759"/>
    </source>
</evidence>
<evidence type="ECO:0000256" key="12">
    <source>
        <dbReference type="ARBA" id="ARBA00023242"/>
    </source>
</evidence>
<dbReference type="InterPro" id="IPR006086">
    <property type="entry name" value="XPG-I_dom"/>
</dbReference>
<keyword evidence="2 14" id="KW-0235">DNA replication</keyword>
<sequence length="516" mass="56584">MGIRGLMGFLADAAPDAFSDVTLPSLSGTTIAFDASTALYQYSIAIRDSHHFSTLLNAKGESTSHISGLLHRCLHLLEAGIKPIFVFDSAPPQAKSGTLQERQERRDGALKLLEEAKKDDDKAAIRKYVGRTVRVTRQQHESAKRLLTLMGVAVVEAGQEAEAQCAHLVKSGLASAVATEDTDALVLNCGVLVKGLTSNNKTIVRVDQKKILASLGLNQLEFIDFCILCGCDYCGTLRGIGPKSAYTLIKKFKSIENILKVRGEHLDGYQVAKECFINPIVNDIKELVIPEPNFDGLRAFLVDENNFKLDRINKLLDRLAKVKQLKIQLSIGSFLKAPNHGSKRPISASMEFSEACRVLNRADQELQHSPPEAHAQSRLFGTPSIANRANQELQHSPPEAHAQSRLFGTPSITNRADQELQHSPPEAHAQSRLFGTPNIANRANQELQHSPPEAHAQSRLFGTPSNAISSARLEPIPVPRTKDAISQNPCQKNPLLMLSICPARIRNIKRGRPKSK</sequence>
<evidence type="ECO:0000313" key="19">
    <source>
        <dbReference type="Proteomes" id="UP001214638"/>
    </source>
</evidence>
<keyword evidence="12 14" id="KW-0539">Nucleus</keyword>
<keyword evidence="8 14" id="KW-0269">Exonuclease</keyword>
<dbReference type="PRINTS" id="PR00853">
    <property type="entry name" value="XPGRADSUPER"/>
</dbReference>
<dbReference type="GO" id="GO:0008409">
    <property type="term" value="F:5'-3' exonuclease activity"/>
    <property type="evidence" value="ECO:0007669"/>
    <property type="project" value="UniProtKB-UniRule"/>
</dbReference>
<feature type="domain" description="XPG-I" evidence="16">
    <location>
        <begin position="148"/>
        <end position="217"/>
    </location>
</feature>
<comment type="caution">
    <text evidence="18">The sequence shown here is derived from an EMBL/GenBank/DDBJ whole genome shotgun (WGS) entry which is preliminary data.</text>
</comment>
<comment type="function">
    <text evidence="13 14">Structure-specific nuclease with 5'-flap endonuclease and 5'-3' exonuclease activities involved in DNA replication and repair. During DNA replication, cleaves the 5'-overhanging flap structure that is generated by displacement synthesis when DNA polymerase encounters the 5'-end of a downstream Okazaki fragment. It enters the flap from the 5'-end and then tracks to cleave the flap base, leaving a nick for ligation. Also involved in the long patch base excision repair (LP-BER) pathway, by cleaving within the apurinic/apyrimidinic (AP) site-terminated flap. Acts as a genome stabilization factor that prevents flaps from equilibrating into structures that lead to duplications and deletions. Also possesses 5'-3' exonuclease activity on nicked or gapped double-stranded DNA, and exhibits RNase H activity. Also involved in replication and repair of rDNA and in repairing mitochondrial DNA.</text>
</comment>
<gene>
    <name evidence="18" type="ORF">BdWA1_000838</name>
</gene>
<dbReference type="InterPro" id="IPR036279">
    <property type="entry name" value="5-3_exonuclease_C_sf"/>
</dbReference>
<dbReference type="AlphaFoldDB" id="A0AAD9PNA8"/>
<dbReference type="InterPro" id="IPR006084">
    <property type="entry name" value="XPG/Rad2"/>
</dbReference>
<evidence type="ECO:0000259" key="16">
    <source>
        <dbReference type="SMART" id="SM00484"/>
    </source>
</evidence>
<dbReference type="GO" id="GO:0005730">
    <property type="term" value="C:nucleolus"/>
    <property type="evidence" value="ECO:0007669"/>
    <property type="project" value="UniProtKB-SubCell"/>
</dbReference>